<keyword evidence="2" id="KW-1185">Reference proteome</keyword>
<dbReference type="EMBL" id="JAUCMV010000001">
    <property type="protein sequence ID" value="KAK0427637.1"/>
    <property type="molecule type" value="Genomic_DNA"/>
</dbReference>
<dbReference type="AlphaFoldDB" id="A0AA39MB21"/>
<sequence>MISYSDVLVESGVFMTMGVEDGYLLVPLEVKHEIRLMKMAMCEHTGVVVSGGAKEKDDVSNTQEEIVKGLALDLVFGDGHADGVKDMVPKKSKKLNEVTVDRRIEALTALDLSPQSAGVAITGGDAGLLFILPATL</sequence>
<proteinExistence type="predicted"/>
<accession>A0AA39MB21</accession>
<name>A0AA39MB21_9BILA</name>
<protein>
    <submittedName>
        <fullName evidence="1">Uncharacterized protein</fullName>
    </submittedName>
</protein>
<reference evidence="1" key="1">
    <citation type="submission" date="2023-06" db="EMBL/GenBank/DDBJ databases">
        <title>Genomic analysis of the entomopathogenic nematode Steinernema hermaphroditum.</title>
        <authorList>
            <person name="Schwarz E.M."/>
            <person name="Heppert J.K."/>
            <person name="Baniya A."/>
            <person name="Schwartz H.T."/>
            <person name="Tan C.-H."/>
            <person name="Antoshechkin I."/>
            <person name="Sternberg P.W."/>
            <person name="Goodrich-Blair H."/>
            <person name="Dillman A.R."/>
        </authorList>
    </citation>
    <scope>NUCLEOTIDE SEQUENCE</scope>
    <source>
        <strain evidence="1">PS9179</strain>
        <tissue evidence="1">Whole animal</tissue>
    </source>
</reference>
<evidence type="ECO:0000313" key="2">
    <source>
        <dbReference type="Proteomes" id="UP001175271"/>
    </source>
</evidence>
<gene>
    <name evidence="1" type="ORF">QR680_010338</name>
</gene>
<dbReference type="Proteomes" id="UP001175271">
    <property type="component" value="Unassembled WGS sequence"/>
</dbReference>
<evidence type="ECO:0000313" key="1">
    <source>
        <dbReference type="EMBL" id="KAK0427637.1"/>
    </source>
</evidence>
<comment type="caution">
    <text evidence="1">The sequence shown here is derived from an EMBL/GenBank/DDBJ whole genome shotgun (WGS) entry which is preliminary data.</text>
</comment>
<organism evidence="1 2">
    <name type="scientific">Steinernema hermaphroditum</name>
    <dbReference type="NCBI Taxonomy" id="289476"/>
    <lineage>
        <taxon>Eukaryota</taxon>
        <taxon>Metazoa</taxon>
        <taxon>Ecdysozoa</taxon>
        <taxon>Nematoda</taxon>
        <taxon>Chromadorea</taxon>
        <taxon>Rhabditida</taxon>
        <taxon>Tylenchina</taxon>
        <taxon>Panagrolaimomorpha</taxon>
        <taxon>Strongyloidoidea</taxon>
        <taxon>Steinernematidae</taxon>
        <taxon>Steinernema</taxon>
    </lineage>
</organism>